<keyword evidence="5" id="KW-1185">Reference proteome</keyword>
<accession>A0ABN8NS11</accession>
<dbReference type="Pfam" id="PF00651">
    <property type="entry name" value="BTB"/>
    <property type="match status" value="2"/>
</dbReference>
<proteinExistence type="predicted"/>
<reference evidence="4 5" key="1">
    <citation type="submission" date="2022-05" db="EMBL/GenBank/DDBJ databases">
        <authorList>
            <consortium name="Genoscope - CEA"/>
            <person name="William W."/>
        </authorList>
    </citation>
    <scope>NUCLEOTIDE SEQUENCE [LARGE SCALE GENOMIC DNA]</scope>
</reference>
<dbReference type="InterPro" id="IPR000210">
    <property type="entry name" value="BTB/POZ_dom"/>
</dbReference>
<evidence type="ECO:0000259" key="3">
    <source>
        <dbReference type="PROSITE" id="PS50097"/>
    </source>
</evidence>
<feature type="domain" description="BTB" evidence="3">
    <location>
        <begin position="592"/>
        <end position="661"/>
    </location>
</feature>
<dbReference type="Gene3D" id="2.120.10.80">
    <property type="entry name" value="Kelch-type beta propeller"/>
    <property type="match status" value="2"/>
</dbReference>
<keyword evidence="1" id="KW-0880">Kelch repeat</keyword>
<dbReference type="SUPFAM" id="SSF117281">
    <property type="entry name" value="Kelch motif"/>
    <property type="match status" value="4"/>
</dbReference>
<dbReference type="SMART" id="SM00225">
    <property type="entry name" value="BTB"/>
    <property type="match status" value="2"/>
</dbReference>
<dbReference type="Gene3D" id="1.25.40.420">
    <property type="match status" value="2"/>
</dbReference>
<organism evidence="4 5">
    <name type="scientific">Porites lobata</name>
    <dbReference type="NCBI Taxonomy" id="104759"/>
    <lineage>
        <taxon>Eukaryota</taxon>
        <taxon>Metazoa</taxon>
        <taxon>Cnidaria</taxon>
        <taxon>Anthozoa</taxon>
        <taxon>Hexacorallia</taxon>
        <taxon>Scleractinia</taxon>
        <taxon>Fungiina</taxon>
        <taxon>Poritidae</taxon>
        <taxon>Porites</taxon>
    </lineage>
</organism>
<evidence type="ECO:0000313" key="5">
    <source>
        <dbReference type="Proteomes" id="UP001159405"/>
    </source>
</evidence>
<feature type="domain" description="BTB" evidence="3">
    <location>
        <begin position="33"/>
        <end position="102"/>
    </location>
</feature>
<dbReference type="SMART" id="SM00875">
    <property type="entry name" value="BACK"/>
    <property type="match status" value="2"/>
</dbReference>
<dbReference type="InterPro" id="IPR015915">
    <property type="entry name" value="Kelch-typ_b-propeller"/>
</dbReference>
<dbReference type="PANTHER" id="PTHR24412:SF497">
    <property type="entry name" value="KELCH-LIKE PROTEIN 18"/>
    <property type="match status" value="1"/>
</dbReference>
<dbReference type="Pfam" id="PF07707">
    <property type="entry name" value="BACK"/>
    <property type="match status" value="2"/>
</dbReference>
<protein>
    <recommendedName>
        <fullName evidence="3">BTB domain-containing protein</fullName>
    </recommendedName>
</protein>
<dbReference type="InterPro" id="IPR011333">
    <property type="entry name" value="SKP1/BTB/POZ_sf"/>
</dbReference>
<evidence type="ECO:0000313" key="4">
    <source>
        <dbReference type="EMBL" id="CAH3116137.1"/>
    </source>
</evidence>
<dbReference type="PROSITE" id="PS50097">
    <property type="entry name" value="BTB"/>
    <property type="match status" value="2"/>
</dbReference>
<dbReference type="Gene3D" id="3.30.710.10">
    <property type="entry name" value="Potassium Channel Kv1.1, Chain A"/>
    <property type="match status" value="2"/>
</dbReference>
<dbReference type="EMBL" id="CALNXK010000029">
    <property type="protein sequence ID" value="CAH3116137.1"/>
    <property type="molecule type" value="Genomic_DNA"/>
</dbReference>
<keyword evidence="2" id="KW-0677">Repeat</keyword>
<dbReference type="PANTHER" id="PTHR24412">
    <property type="entry name" value="KELCH PROTEIN"/>
    <property type="match status" value="1"/>
</dbReference>
<comment type="caution">
    <text evidence="4">The sequence shown here is derived from an EMBL/GenBank/DDBJ whole genome shotgun (WGS) entry which is preliminary data.</text>
</comment>
<dbReference type="InterPro" id="IPR011705">
    <property type="entry name" value="BACK"/>
</dbReference>
<sequence length="1139" mass="130153">MAAISESMTADYSHHREQLIERLDTLRNNERFCDVIVEVKGKEFKAHKAVLAAVSPFFLTLLESNMRESNEHLIKIELEEATASIIEDVLKYVYTGNVSVTEESAHNLVATADYLLLPGLKTLACDFLKDILATENCVFNYYFAEKYRCVSLKEKCLELIMSNFSAVMETDDFLNLDAKQIMEWVSSDDIIIKTEEDVFKGVVKWVHHNKIEREKEFSVLLHQVRLNSLQQDYLVNEMVKEELITTNNECLNFVLGSLKWIFNPRVESSSRPRTCLQTQMNGIFVCGGRKALSYFPNKNIWYQLPNMFMEHQNHAAIQYQGKVYTFSKQDGADYYIPSTNTWGAIKSDSPLFVEKFCSSFILKERKTLYAVLQTFTFDCFICYFDPSKSEWRYFVGHEKLQCWGACGVTDGQHLYVIGGTKSNIHKVVGSAKVLKIDPEDSECKEVASMNEARHNAFGTAMNGKIYIAGGMQTDEEICRVLVNDTCEMYDPSTNEWQMMPSLNIPRHSSSMVCFQESLYVVGGLRNKNKHSRELSPNPFSNIPANEAVLDLLLSNMAAVSEGVSEPMTADHSQHCLQLTDRLEILRNNERFCDVIVEVKGKEFKVHKAVIAASSPFFLTLLESNMRESNEHLIKVELEEATAFIMEDVLKYVYTGNVSVTEESAHNLIATADYLLLPGLKSLACDFLKGILATENCVFNYYFAERYQCMNLMEECRELIKSNFSAVMETDDFLNLDVRHVSKWVSSDDITVKAEEEVFKGIVKWVNHNKSEREKEFPYLLHQVRLNSVHQDYLVNELVKEELITTNNECLNFVLGFLKWILDPTLQCSIKPRTCLQTQKNGIFVCGGNKALFYLPNENIWYQLSDLMEYQNHAAIQCRDKVYMFSNQGGGDYYMPSTNTWGAVQSELKFSGEKLCSLLTLDKYKILYAVLERSTESCAVYQYDPAKSEWKNFVKNEKLQFWGACGVTDGCHLYVIGGNESDTWFALGSTKVVRIDPEDGNCEEVASMNEARHGAFGAAMNGKIYVGGGRRRSTTLKTCEMYDPLTDEWQVMPSLNVPRHSSSMVCYEEALYVVGGIKMKGRQQCRQLSVEMFDFKTNEWKKKSMIPVADEIEEERKQKWHYKACSAAAHKDALQEPIEC</sequence>
<dbReference type="SUPFAM" id="SSF54695">
    <property type="entry name" value="POZ domain"/>
    <property type="match status" value="2"/>
</dbReference>
<name>A0ABN8NS11_9CNID</name>
<dbReference type="Proteomes" id="UP001159405">
    <property type="component" value="Unassembled WGS sequence"/>
</dbReference>
<evidence type="ECO:0000256" key="1">
    <source>
        <dbReference type="ARBA" id="ARBA00022441"/>
    </source>
</evidence>
<dbReference type="SMART" id="SM00612">
    <property type="entry name" value="Kelch"/>
    <property type="match status" value="5"/>
</dbReference>
<gene>
    <name evidence="4" type="ORF">PLOB_00024247</name>
</gene>
<evidence type="ECO:0000256" key="2">
    <source>
        <dbReference type="ARBA" id="ARBA00022737"/>
    </source>
</evidence>
<dbReference type="InterPro" id="IPR006652">
    <property type="entry name" value="Kelch_1"/>
</dbReference>
<dbReference type="Pfam" id="PF01344">
    <property type="entry name" value="Kelch_1"/>
    <property type="match status" value="3"/>
</dbReference>